<sequence length="148" mass="16791">MKRNILGILVVGFLTFSCTKEKDTTDALNTVMVKDSLEMYKKLYDEAAYFSIDKNENAQKQFAPQELETVMAKVVQDFSELNQQEGGNPLLPVDSTGNPTKVNKMSVINHKWLIIDFYGEGVVGELMIKYNYSPDKTTEFTVLDTVLY</sequence>
<dbReference type="PROSITE" id="PS51257">
    <property type="entry name" value="PROKAR_LIPOPROTEIN"/>
    <property type="match status" value="1"/>
</dbReference>
<keyword evidence="2" id="KW-1185">Reference proteome</keyword>
<dbReference type="RefSeq" id="WP_091519194.1">
    <property type="nucleotide sequence ID" value="NZ_FOVI01000003.1"/>
</dbReference>
<dbReference type="AlphaFoldDB" id="A0A1I4XSF2"/>
<dbReference type="Proteomes" id="UP000199036">
    <property type="component" value="Unassembled WGS sequence"/>
</dbReference>
<evidence type="ECO:0000313" key="1">
    <source>
        <dbReference type="EMBL" id="SFN28775.1"/>
    </source>
</evidence>
<reference evidence="2" key="1">
    <citation type="submission" date="2016-10" db="EMBL/GenBank/DDBJ databases">
        <authorList>
            <person name="Varghese N."/>
            <person name="Submissions S."/>
        </authorList>
    </citation>
    <scope>NUCLEOTIDE SEQUENCE [LARGE SCALE GENOMIC DNA]</scope>
    <source>
        <strain evidence="2">DS-12</strain>
    </source>
</reference>
<accession>A0A1I4XSF2</accession>
<dbReference type="EMBL" id="FOVI01000003">
    <property type="protein sequence ID" value="SFN28775.1"/>
    <property type="molecule type" value="Genomic_DNA"/>
</dbReference>
<name>A0A1I4XSF2_9FLAO</name>
<evidence type="ECO:0008006" key="3">
    <source>
        <dbReference type="Google" id="ProtNLM"/>
    </source>
</evidence>
<protein>
    <recommendedName>
        <fullName evidence="3">Hydrolase</fullName>
    </recommendedName>
</protein>
<proteinExistence type="predicted"/>
<dbReference type="OrthoDB" id="1451701at2"/>
<organism evidence="1 2">
    <name type="scientific">Paenimyroides ummariense</name>
    <dbReference type="NCBI Taxonomy" id="913024"/>
    <lineage>
        <taxon>Bacteria</taxon>
        <taxon>Pseudomonadati</taxon>
        <taxon>Bacteroidota</taxon>
        <taxon>Flavobacteriia</taxon>
        <taxon>Flavobacteriales</taxon>
        <taxon>Flavobacteriaceae</taxon>
        <taxon>Paenimyroides</taxon>
    </lineage>
</organism>
<evidence type="ECO:0000313" key="2">
    <source>
        <dbReference type="Proteomes" id="UP000199036"/>
    </source>
</evidence>
<dbReference type="STRING" id="913024.SAMN05421741_103115"/>
<gene>
    <name evidence="1" type="ORF">SAMN05421741_103115</name>
</gene>